<dbReference type="PANTHER" id="PTHR35603:SF2">
    <property type="entry name" value="OUTER MEMBRANE LIPOPROTEIN"/>
    <property type="match status" value="1"/>
</dbReference>
<dbReference type="PANTHER" id="PTHR35603">
    <property type="match status" value="1"/>
</dbReference>
<feature type="domain" description="Glycine zipper 2TM" evidence="4">
    <location>
        <begin position="61"/>
        <end position="98"/>
    </location>
</feature>
<keyword evidence="3" id="KW-0732">Signal</keyword>
<accession>A0ABY3MTB2</accession>
<dbReference type="InterPro" id="IPR008816">
    <property type="entry name" value="Gly_zipper_2TM_dom"/>
</dbReference>
<protein>
    <submittedName>
        <fullName evidence="5">Glycine zipper 2TM domain-containing protein</fullName>
    </submittedName>
</protein>
<evidence type="ECO:0000313" key="5">
    <source>
        <dbReference type="EMBL" id="TYK64446.1"/>
    </source>
</evidence>
<evidence type="ECO:0000256" key="2">
    <source>
        <dbReference type="ARBA" id="ARBA00023136"/>
    </source>
</evidence>
<sequence>MKSLLLTSITLITFLFSFAATAGYERNKAVPVEQVLFGTVVSARNISQEELIEDKNSGWKTFGGALIGGVIGNQFGGGSGRTIATVLGTLIGGRIANNNSQAQIIVINLVELMIQLDCNEQQCQQYMVIQDYDPQMVFHKQDAVRMVYLTDGSVRIDKQF</sequence>
<organism evidence="5 6">
    <name type="scientific">Colwellia echini</name>
    <dbReference type="NCBI Taxonomy" id="1982103"/>
    <lineage>
        <taxon>Bacteria</taxon>
        <taxon>Pseudomonadati</taxon>
        <taxon>Pseudomonadota</taxon>
        <taxon>Gammaproteobacteria</taxon>
        <taxon>Alteromonadales</taxon>
        <taxon>Colwelliaceae</taxon>
        <taxon>Colwellia</taxon>
    </lineage>
</organism>
<evidence type="ECO:0000313" key="6">
    <source>
        <dbReference type="Proteomes" id="UP000815846"/>
    </source>
</evidence>
<dbReference type="Pfam" id="PF05433">
    <property type="entry name" value="Rick_17kDa_Anti"/>
    <property type="match status" value="1"/>
</dbReference>
<evidence type="ECO:0000256" key="1">
    <source>
        <dbReference type="ARBA" id="ARBA00004370"/>
    </source>
</evidence>
<feature type="chain" id="PRO_5046210364" evidence="3">
    <location>
        <begin position="23"/>
        <end position="160"/>
    </location>
</feature>
<feature type="signal peptide" evidence="3">
    <location>
        <begin position="1"/>
        <end position="22"/>
    </location>
</feature>
<comment type="subcellular location">
    <subcellularLocation>
        <location evidence="1">Membrane</location>
    </subcellularLocation>
</comment>
<dbReference type="EMBL" id="PJAI02000025">
    <property type="protein sequence ID" value="TYK64446.1"/>
    <property type="molecule type" value="Genomic_DNA"/>
</dbReference>
<dbReference type="InterPro" id="IPR051407">
    <property type="entry name" value="Bact_OM_lipoprot/Surf_antigen"/>
</dbReference>
<proteinExistence type="predicted"/>
<comment type="caution">
    <text evidence="5">The sequence shown here is derived from an EMBL/GenBank/DDBJ whole genome shotgun (WGS) entry which is preliminary data.</text>
</comment>
<reference evidence="5 6" key="1">
    <citation type="submission" date="2019-08" db="EMBL/GenBank/DDBJ databases">
        <title>Microbe sample from Colwellia echini.</title>
        <authorList>
            <person name="Christiansen L."/>
            <person name="Pathiraja D."/>
            <person name="Schultz-Johansen M."/>
            <person name="Choi I.-G."/>
            <person name="Stougaard P."/>
        </authorList>
    </citation>
    <scope>NUCLEOTIDE SEQUENCE [LARGE SCALE GENOMIC DNA]</scope>
    <source>
        <strain evidence="5 6">A3</strain>
    </source>
</reference>
<dbReference type="Proteomes" id="UP000815846">
    <property type="component" value="Unassembled WGS sequence"/>
</dbReference>
<dbReference type="RefSeq" id="WP_101345290.1">
    <property type="nucleotide sequence ID" value="NZ_PJAI02000025.1"/>
</dbReference>
<keyword evidence="2" id="KW-0472">Membrane</keyword>
<name>A0ABY3MTB2_9GAMM</name>
<evidence type="ECO:0000259" key="4">
    <source>
        <dbReference type="Pfam" id="PF05433"/>
    </source>
</evidence>
<keyword evidence="6" id="KW-1185">Reference proteome</keyword>
<evidence type="ECO:0000256" key="3">
    <source>
        <dbReference type="SAM" id="SignalP"/>
    </source>
</evidence>
<gene>
    <name evidence="5" type="ORF">CWS31_015530</name>
</gene>